<dbReference type="InterPro" id="IPR012001">
    <property type="entry name" value="Thiamin_PyroP_enz_TPP-bd_dom"/>
</dbReference>
<gene>
    <name evidence="7" type="ORF">GSY69_05120</name>
</gene>
<dbReference type="InterPro" id="IPR045229">
    <property type="entry name" value="TPP_enz"/>
</dbReference>
<dbReference type="EMBL" id="WWEQ01000015">
    <property type="protein sequence ID" value="MYM19365.1"/>
    <property type="molecule type" value="Genomic_DNA"/>
</dbReference>
<dbReference type="CDD" id="cd00568">
    <property type="entry name" value="TPP_enzymes"/>
    <property type="match status" value="1"/>
</dbReference>
<evidence type="ECO:0000256" key="2">
    <source>
        <dbReference type="ARBA" id="ARBA00023052"/>
    </source>
</evidence>
<dbReference type="Pfam" id="PF02776">
    <property type="entry name" value="TPP_enzyme_N"/>
    <property type="match status" value="1"/>
</dbReference>
<evidence type="ECO:0000313" key="7">
    <source>
        <dbReference type="EMBL" id="MYM19365.1"/>
    </source>
</evidence>
<organism evidence="7 8">
    <name type="scientific">Brevibacterium rongguiense</name>
    <dbReference type="NCBI Taxonomy" id="2695267"/>
    <lineage>
        <taxon>Bacteria</taxon>
        <taxon>Bacillati</taxon>
        <taxon>Actinomycetota</taxon>
        <taxon>Actinomycetes</taxon>
        <taxon>Micrococcales</taxon>
        <taxon>Brevibacteriaceae</taxon>
        <taxon>Brevibacterium</taxon>
    </lineage>
</organism>
<dbReference type="GO" id="GO:0050660">
    <property type="term" value="F:flavin adenine dinucleotide binding"/>
    <property type="evidence" value="ECO:0007669"/>
    <property type="project" value="TreeGrafter"/>
</dbReference>
<feature type="domain" description="Thiamine pyrophosphate enzyme central" evidence="4">
    <location>
        <begin position="186"/>
        <end position="318"/>
    </location>
</feature>
<dbReference type="GO" id="GO:0005948">
    <property type="term" value="C:acetolactate synthase complex"/>
    <property type="evidence" value="ECO:0007669"/>
    <property type="project" value="TreeGrafter"/>
</dbReference>
<dbReference type="PANTHER" id="PTHR18968:SF13">
    <property type="entry name" value="ACETOLACTATE SYNTHASE CATALYTIC SUBUNIT, MITOCHONDRIAL"/>
    <property type="match status" value="1"/>
</dbReference>
<keyword evidence="2 3" id="KW-0786">Thiamine pyrophosphate</keyword>
<evidence type="ECO:0000256" key="1">
    <source>
        <dbReference type="ARBA" id="ARBA00007812"/>
    </source>
</evidence>
<dbReference type="SUPFAM" id="SSF52467">
    <property type="entry name" value="DHS-like NAD/FAD-binding domain"/>
    <property type="match status" value="1"/>
</dbReference>
<dbReference type="InterPro" id="IPR029061">
    <property type="entry name" value="THDP-binding"/>
</dbReference>
<evidence type="ECO:0000313" key="8">
    <source>
        <dbReference type="Proteomes" id="UP000469215"/>
    </source>
</evidence>
<dbReference type="GO" id="GO:0000287">
    <property type="term" value="F:magnesium ion binding"/>
    <property type="evidence" value="ECO:0007669"/>
    <property type="project" value="InterPro"/>
</dbReference>
<dbReference type="Gene3D" id="3.40.50.970">
    <property type="match status" value="2"/>
</dbReference>
<evidence type="ECO:0000256" key="3">
    <source>
        <dbReference type="RuleBase" id="RU362132"/>
    </source>
</evidence>
<dbReference type="GO" id="GO:0030976">
    <property type="term" value="F:thiamine pyrophosphate binding"/>
    <property type="evidence" value="ECO:0007669"/>
    <property type="project" value="InterPro"/>
</dbReference>
<reference evidence="7 8" key="1">
    <citation type="submission" date="2020-01" db="EMBL/GenBank/DDBJ databases">
        <authorList>
            <person name="Deng T."/>
        </authorList>
    </citation>
    <scope>NUCLEOTIDE SEQUENCE [LARGE SCALE GENOMIC DNA]</scope>
    <source>
        <strain evidence="7 8">5221</strain>
    </source>
</reference>
<dbReference type="Gene3D" id="3.40.50.1220">
    <property type="entry name" value="TPP-binding domain"/>
    <property type="match status" value="1"/>
</dbReference>
<dbReference type="Pfam" id="PF00205">
    <property type="entry name" value="TPP_enzyme_M"/>
    <property type="match status" value="1"/>
</dbReference>
<dbReference type="GO" id="GO:0009099">
    <property type="term" value="P:L-valine biosynthetic process"/>
    <property type="evidence" value="ECO:0007669"/>
    <property type="project" value="TreeGrafter"/>
</dbReference>
<dbReference type="PANTHER" id="PTHR18968">
    <property type="entry name" value="THIAMINE PYROPHOSPHATE ENZYMES"/>
    <property type="match status" value="1"/>
</dbReference>
<dbReference type="RefSeq" id="WP_160952801.1">
    <property type="nucleotide sequence ID" value="NZ_WWEQ01000015.1"/>
</dbReference>
<feature type="domain" description="Thiamine pyrophosphate enzyme N-terminal TPP-binding" evidence="6">
    <location>
        <begin position="1"/>
        <end position="110"/>
    </location>
</feature>
<accession>A0A6N9H642</accession>
<name>A0A6N9H642_9MICO</name>
<keyword evidence="8" id="KW-1185">Reference proteome</keyword>
<dbReference type="SUPFAM" id="SSF52518">
    <property type="entry name" value="Thiamin diphosphate-binding fold (THDP-binding)"/>
    <property type="match status" value="2"/>
</dbReference>
<dbReference type="InterPro" id="IPR011766">
    <property type="entry name" value="TPP_enzyme_TPP-bd"/>
</dbReference>
<sequence>MRLFEAIARFLADERDGRPVFGLMGDANLAYLGAYIERHHGRYIAAAVEGGAVLMADGWARMSGQLGIVTVTHGPALTNTLTALIEAVQAKTPMVLLTGDTPDVNEHFQYVDIQGFARSAGAGYERVKTAATALQTLRKAFVRARLDSRPIVVDVPYPLVGHDVEWTETAWPSTDLQRIAPDPDAVDEALGLLMSAKRPLVIAGRGAVESGARADILALARAVGAPVMTTLLGRELFLGEPENLGVHGTLSTPAAVDYMGQADVVVSFGASLNNWTTDHYELLAGKRVIQSDRDPGALAKYGPITHGVVGDARAVAQAMLARLDEAGHTGPAKPPRYLAAIAAAPGREAKDLFRSTSGGGFMDMREAALAISDALPAGTQQVHDVGRYSYSVWPHITTTPGRWHYAGHFGSIGLGIAFGAGAAAVRDDVPTVAWVGDGGAMHGIVEVNTAVRHGLPLIVVVMNDQCYGAEYIKLQLVGSQASTSFVPWSSFAEVARGLGAHAVRVTDRGGLDRAAEAIAQQRFPLVIEVVADADKVVNQPSVSPLPEE</sequence>
<dbReference type="AlphaFoldDB" id="A0A6N9H642"/>
<dbReference type="InterPro" id="IPR012000">
    <property type="entry name" value="Thiamin_PyroP_enz_cen_dom"/>
</dbReference>
<comment type="caution">
    <text evidence="7">The sequence shown here is derived from an EMBL/GenBank/DDBJ whole genome shotgun (WGS) entry which is preliminary data.</text>
</comment>
<feature type="domain" description="Thiamine pyrophosphate enzyme TPP-binding" evidence="5">
    <location>
        <begin position="384"/>
        <end position="529"/>
    </location>
</feature>
<dbReference type="CDD" id="cd07035">
    <property type="entry name" value="TPP_PYR_POX_like"/>
    <property type="match status" value="1"/>
</dbReference>
<dbReference type="Proteomes" id="UP000469215">
    <property type="component" value="Unassembled WGS sequence"/>
</dbReference>
<dbReference type="GO" id="GO:0003984">
    <property type="term" value="F:acetolactate synthase activity"/>
    <property type="evidence" value="ECO:0007669"/>
    <property type="project" value="TreeGrafter"/>
</dbReference>
<dbReference type="GO" id="GO:0009097">
    <property type="term" value="P:isoleucine biosynthetic process"/>
    <property type="evidence" value="ECO:0007669"/>
    <property type="project" value="TreeGrafter"/>
</dbReference>
<comment type="similarity">
    <text evidence="1 3">Belongs to the TPP enzyme family.</text>
</comment>
<evidence type="ECO:0000259" key="4">
    <source>
        <dbReference type="Pfam" id="PF00205"/>
    </source>
</evidence>
<proteinExistence type="inferred from homology"/>
<dbReference type="Pfam" id="PF02775">
    <property type="entry name" value="TPP_enzyme_C"/>
    <property type="match status" value="1"/>
</dbReference>
<evidence type="ECO:0000259" key="6">
    <source>
        <dbReference type="Pfam" id="PF02776"/>
    </source>
</evidence>
<protein>
    <submittedName>
        <fullName evidence="7">Thiamine pyrophosphate-binding protein</fullName>
    </submittedName>
</protein>
<dbReference type="InterPro" id="IPR029035">
    <property type="entry name" value="DHS-like_NAD/FAD-binding_dom"/>
</dbReference>
<evidence type="ECO:0000259" key="5">
    <source>
        <dbReference type="Pfam" id="PF02775"/>
    </source>
</evidence>